<dbReference type="EMBL" id="JAFBMS010000006">
    <property type="protein sequence ID" value="KAG9351815.1"/>
    <property type="molecule type" value="Genomic_DNA"/>
</dbReference>
<accession>A0A8T2PH02</accession>
<reference evidence="3" key="1">
    <citation type="thesis" date="2021" institute="BYU ScholarsArchive" country="Provo, UT, USA">
        <title>Applications of and Algorithms for Genome Assembly and Genomic Analyses with an Emphasis on Marine Teleosts.</title>
        <authorList>
            <person name="Pickett B.D."/>
        </authorList>
    </citation>
    <scope>NUCLEOTIDE SEQUENCE</scope>
    <source>
        <strain evidence="3">HI-2016</strain>
    </source>
</reference>
<dbReference type="InterPro" id="IPR028889">
    <property type="entry name" value="USP"/>
</dbReference>
<dbReference type="AlphaFoldDB" id="A0A8T2PH02"/>
<dbReference type="Proteomes" id="UP000824540">
    <property type="component" value="Unassembled WGS sequence"/>
</dbReference>
<keyword evidence="4" id="KW-1185">Reference proteome</keyword>
<dbReference type="InterPro" id="IPR028890">
    <property type="entry name" value="Peptidase_C98"/>
</dbReference>
<dbReference type="GO" id="GO:0030576">
    <property type="term" value="P:Cajal body organization"/>
    <property type="evidence" value="ECO:0007669"/>
    <property type="project" value="InterPro"/>
</dbReference>
<evidence type="ECO:0000256" key="1">
    <source>
        <dbReference type="SAM" id="MobiDB-lite"/>
    </source>
</evidence>
<dbReference type="InterPro" id="IPR029388">
    <property type="entry name" value="DUF4650"/>
</dbReference>
<dbReference type="Pfam" id="PF15509">
    <property type="entry name" value="DUF4650"/>
    <property type="match status" value="1"/>
</dbReference>
<comment type="caution">
    <text evidence="3">The sequence shown here is derived from an EMBL/GenBank/DDBJ whole genome shotgun (WGS) entry which is preliminary data.</text>
</comment>
<dbReference type="PANTHER" id="PTHR15294">
    <property type="entry name" value="RETINOVIN-RELATED"/>
    <property type="match status" value="1"/>
</dbReference>
<dbReference type="GO" id="GO:0016926">
    <property type="term" value="P:protein desumoylation"/>
    <property type="evidence" value="ECO:0007669"/>
    <property type="project" value="TreeGrafter"/>
</dbReference>
<proteinExistence type="predicted"/>
<dbReference type="PANTHER" id="PTHR15294:SF3">
    <property type="entry name" value="SUMO-SPECIFIC ISOPEPTIDASE USPL1"/>
    <property type="match status" value="1"/>
</dbReference>
<dbReference type="GO" id="GO:0032183">
    <property type="term" value="F:SUMO binding"/>
    <property type="evidence" value="ECO:0007669"/>
    <property type="project" value="InterPro"/>
</dbReference>
<feature type="domain" description="USP" evidence="2">
    <location>
        <begin position="274"/>
        <end position="504"/>
    </location>
</feature>
<evidence type="ECO:0000313" key="3">
    <source>
        <dbReference type="EMBL" id="KAG9351815.1"/>
    </source>
</evidence>
<evidence type="ECO:0000313" key="4">
    <source>
        <dbReference type="Proteomes" id="UP000824540"/>
    </source>
</evidence>
<feature type="region of interest" description="Disordered" evidence="1">
    <location>
        <begin position="603"/>
        <end position="649"/>
    </location>
</feature>
<organism evidence="3 4">
    <name type="scientific">Albula glossodonta</name>
    <name type="common">roundjaw bonefish</name>
    <dbReference type="NCBI Taxonomy" id="121402"/>
    <lineage>
        <taxon>Eukaryota</taxon>
        <taxon>Metazoa</taxon>
        <taxon>Chordata</taxon>
        <taxon>Craniata</taxon>
        <taxon>Vertebrata</taxon>
        <taxon>Euteleostomi</taxon>
        <taxon>Actinopterygii</taxon>
        <taxon>Neopterygii</taxon>
        <taxon>Teleostei</taxon>
        <taxon>Albuliformes</taxon>
        <taxon>Albulidae</taxon>
        <taxon>Albula</taxon>
    </lineage>
</organism>
<dbReference type="PROSITE" id="PS50235">
    <property type="entry name" value="USP_3"/>
    <property type="match status" value="1"/>
</dbReference>
<protein>
    <recommendedName>
        <fullName evidence="2">USP domain-containing protein</fullName>
    </recommendedName>
</protein>
<name>A0A8T2PH02_9TELE</name>
<dbReference type="GO" id="GO:0015030">
    <property type="term" value="C:Cajal body"/>
    <property type="evidence" value="ECO:0007669"/>
    <property type="project" value="TreeGrafter"/>
</dbReference>
<gene>
    <name evidence="3" type="ORF">JZ751_023066</name>
</gene>
<feature type="region of interest" description="Disordered" evidence="1">
    <location>
        <begin position="852"/>
        <end position="875"/>
    </location>
</feature>
<sequence>MGAESIGPNLPMSGENTELGVSAPDLAGYLGKVNESTAQVKNCPWCSAKGQVFALRSYRINIHESVTLCTNPESKRRKPEDLDGTTDPRCTVGLCQSRVSLQSVSLHGNGEAMETVTHLQEEGSGCHMDLDLSDQACKPCNRDLCHTPVFGDGSHELDSPGLQNDLEPSNPMEDAEKAGAEIGSAAVFVQGGRLTEDHEECMEGLEARLTEEFKVRPTVEKEEMTLEDEEGKLKKEQQVQTVEEKEVSLAEEQEVRLTVAQEGELELVNAPSHLFWRNEHNLCWLNTMLVAVVHCRALREHVVSMLEDKSPLRRLCHGYNKACGLVKAKEQMDDKDKTVKVPSAVLNQAQRELEELQMSAFKLIQPKLQCKLGEKETPVFALPLLLRLDLCAEIQFEHTFNWHFECAACGHSFSNSVSPVFMLHFVEGLPQNDVTAYSFDFKGNHHVVSTVIQYDQHLKHFVTWIQDSSGSWLEFDDLKYPRCISHKTLPVPPDQIHVVFWEVQVARQEARSTDRALSDTSTGLKVTGSDAQQLDLSIPFPQNDTFIVDALTEEDVDGAPTETSPSGPDTSIGSATLLDAFEGLSHNDIVTLTLMEVKVDAEGRPLDSSGNSSGLNERMHTSVETTHVSSTVAHSESQSPPKYQETERAVKRDGLTEKKARLLDQDIVLPSVIACPKPPPPAPPTTKVPRPTALSNARWSLLLSKHPSFQSTPILPKCTSATPTLKPTMKITDDKSLPAKAAEMFGGFQPRGVTKQMNTLSNGDHCPSVELGMKNTAFKQPWVKSPSQPPSVLASFKSLCGTEGPGPIESTTVLASETSANSNLNKSSALRQKLLKKLKKKKKMLAALDKMLDKGTGDTPQRPDSTILTSPYTVSSSTSLCSSPDSSYEQFFTDLLSPATTTASSLSPDSTSLLEMLVTGHEGAEVASESPSAPQPQGMGSVVTKSTVNNLGSTNDDFLDEFMSGSQLQACNSENVDFNVFDMFF</sequence>
<evidence type="ECO:0000259" key="2">
    <source>
        <dbReference type="PROSITE" id="PS50235"/>
    </source>
</evidence>
<dbReference type="OrthoDB" id="6160353at2759"/>
<dbReference type="InterPro" id="IPR033505">
    <property type="entry name" value="USPL1"/>
</dbReference>
<feature type="compositionally biased region" description="Low complexity" evidence="1">
    <location>
        <begin position="622"/>
        <end position="637"/>
    </location>
</feature>
<dbReference type="Pfam" id="PF15499">
    <property type="entry name" value="Peptidase_C98"/>
    <property type="match status" value="2"/>
</dbReference>
<feature type="compositionally biased region" description="Polar residues" evidence="1">
    <location>
        <begin position="858"/>
        <end position="867"/>
    </location>
</feature>